<proteinExistence type="predicted"/>
<feature type="region of interest" description="Disordered" evidence="1">
    <location>
        <begin position="48"/>
        <end position="98"/>
    </location>
</feature>
<keyword evidence="3" id="KW-1185">Reference proteome</keyword>
<sequence length="132" mass="14033">MQRSCKRFVTSASRGRSTAPAIEEEWWWLGPDGLGLLRTRRDHSALRPHITGKGTTRAAGRSEAMLRRQCPPCPEHKDESSAPGPNSSGEALLLQSGHAGAERIRAGAAGMNSLVVATSGLEDSGRARGTVC</sequence>
<comment type="caution">
    <text evidence="2">The sequence shown here is derived from an EMBL/GenBank/DDBJ whole genome shotgun (WGS) entry which is preliminary data.</text>
</comment>
<dbReference type="AlphaFoldDB" id="A0AAV7UV13"/>
<accession>A0AAV7UV13</accession>
<reference evidence="2" key="1">
    <citation type="journal article" date="2022" name="bioRxiv">
        <title>Sequencing and chromosome-scale assembly of the giantPleurodeles waltlgenome.</title>
        <authorList>
            <person name="Brown T."/>
            <person name="Elewa A."/>
            <person name="Iarovenko S."/>
            <person name="Subramanian E."/>
            <person name="Araus A.J."/>
            <person name="Petzold A."/>
            <person name="Susuki M."/>
            <person name="Suzuki K.-i.T."/>
            <person name="Hayashi T."/>
            <person name="Toyoda A."/>
            <person name="Oliveira C."/>
            <person name="Osipova E."/>
            <person name="Leigh N.D."/>
            <person name="Simon A."/>
            <person name="Yun M.H."/>
        </authorList>
    </citation>
    <scope>NUCLEOTIDE SEQUENCE</scope>
    <source>
        <strain evidence="2">20211129_DDA</strain>
        <tissue evidence="2">Liver</tissue>
    </source>
</reference>
<protein>
    <submittedName>
        <fullName evidence="2">Uncharacterized protein</fullName>
    </submittedName>
</protein>
<dbReference type="Proteomes" id="UP001066276">
    <property type="component" value="Chromosome 2_2"/>
</dbReference>
<name>A0AAV7UV13_PLEWA</name>
<evidence type="ECO:0000313" key="2">
    <source>
        <dbReference type="EMBL" id="KAJ1192733.1"/>
    </source>
</evidence>
<evidence type="ECO:0000256" key="1">
    <source>
        <dbReference type="SAM" id="MobiDB-lite"/>
    </source>
</evidence>
<gene>
    <name evidence="2" type="ORF">NDU88_002039</name>
</gene>
<organism evidence="2 3">
    <name type="scientific">Pleurodeles waltl</name>
    <name type="common">Iberian ribbed newt</name>
    <dbReference type="NCBI Taxonomy" id="8319"/>
    <lineage>
        <taxon>Eukaryota</taxon>
        <taxon>Metazoa</taxon>
        <taxon>Chordata</taxon>
        <taxon>Craniata</taxon>
        <taxon>Vertebrata</taxon>
        <taxon>Euteleostomi</taxon>
        <taxon>Amphibia</taxon>
        <taxon>Batrachia</taxon>
        <taxon>Caudata</taxon>
        <taxon>Salamandroidea</taxon>
        <taxon>Salamandridae</taxon>
        <taxon>Pleurodelinae</taxon>
        <taxon>Pleurodeles</taxon>
    </lineage>
</organism>
<evidence type="ECO:0000313" key="3">
    <source>
        <dbReference type="Proteomes" id="UP001066276"/>
    </source>
</evidence>
<dbReference type="EMBL" id="JANPWB010000004">
    <property type="protein sequence ID" value="KAJ1192733.1"/>
    <property type="molecule type" value="Genomic_DNA"/>
</dbReference>